<dbReference type="GO" id="GO:0019748">
    <property type="term" value="P:secondary metabolic process"/>
    <property type="evidence" value="ECO:0007669"/>
    <property type="project" value="TreeGrafter"/>
</dbReference>
<dbReference type="InterPro" id="IPR006680">
    <property type="entry name" value="Amidohydro-rel"/>
</dbReference>
<proteinExistence type="predicted"/>
<keyword evidence="1" id="KW-0456">Lyase</keyword>
<protein>
    <recommendedName>
        <fullName evidence="2">Amidohydrolase-related domain-containing protein</fullName>
    </recommendedName>
</protein>
<dbReference type="Pfam" id="PF04909">
    <property type="entry name" value="Amidohydro_2"/>
    <property type="match status" value="1"/>
</dbReference>
<dbReference type="SUPFAM" id="SSF51556">
    <property type="entry name" value="Metallo-dependent hydrolases"/>
    <property type="match status" value="1"/>
</dbReference>
<dbReference type="GO" id="GO:0005737">
    <property type="term" value="C:cytoplasm"/>
    <property type="evidence" value="ECO:0007669"/>
    <property type="project" value="TreeGrafter"/>
</dbReference>
<evidence type="ECO:0000259" key="2">
    <source>
        <dbReference type="Pfam" id="PF04909"/>
    </source>
</evidence>
<dbReference type="Gene3D" id="3.20.20.140">
    <property type="entry name" value="Metal-dependent hydrolases"/>
    <property type="match status" value="1"/>
</dbReference>
<feature type="non-terminal residue" evidence="3">
    <location>
        <position position="1"/>
    </location>
</feature>
<dbReference type="GO" id="GO:0016831">
    <property type="term" value="F:carboxy-lyase activity"/>
    <property type="evidence" value="ECO:0007669"/>
    <property type="project" value="InterPro"/>
</dbReference>
<sequence>NDYVLNSISRYPDRLIGFCSVQPKAGDAAIVELERCAKAGAEGIGEMRSDVQDFDLPDKVMMKPLVDVAVEHNLIFLTHSSEPVGHQYIGKGSITPDVLYSFILNFPDLKLVCAHWGGGLPFYALMPEVAKALSNVFFDTAATVFLYRPQIFEEVSNIVGSDKILFGTDYPLIPQNRIMAQIQSLELTEEVKAKILGGNAQKLLSKVERSGIAK</sequence>
<comment type="caution">
    <text evidence="3">The sequence shown here is derived from an EMBL/GenBank/DDBJ whole genome shotgun (WGS) entry which is preliminary data.</text>
</comment>
<dbReference type="PANTHER" id="PTHR21240:SF28">
    <property type="entry name" value="ISO-OROTATE DECARBOXYLASE (EUROFUNG)"/>
    <property type="match status" value="1"/>
</dbReference>
<dbReference type="InterPro" id="IPR032466">
    <property type="entry name" value="Metal_Hydrolase"/>
</dbReference>
<evidence type="ECO:0000313" key="3">
    <source>
        <dbReference type="EMBL" id="GAI50833.1"/>
    </source>
</evidence>
<dbReference type="AlphaFoldDB" id="X1P4P9"/>
<organism evidence="3">
    <name type="scientific">marine sediment metagenome</name>
    <dbReference type="NCBI Taxonomy" id="412755"/>
    <lineage>
        <taxon>unclassified sequences</taxon>
        <taxon>metagenomes</taxon>
        <taxon>ecological metagenomes</taxon>
    </lineage>
</organism>
<name>X1P4P9_9ZZZZ</name>
<accession>X1P4P9</accession>
<dbReference type="GO" id="GO:0016787">
    <property type="term" value="F:hydrolase activity"/>
    <property type="evidence" value="ECO:0007669"/>
    <property type="project" value="InterPro"/>
</dbReference>
<evidence type="ECO:0000256" key="1">
    <source>
        <dbReference type="ARBA" id="ARBA00023239"/>
    </source>
</evidence>
<dbReference type="EMBL" id="BARV01034810">
    <property type="protein sequence ID" value="GAI50833.1"/>
    <property type="molecule type" value="Genomic_DNA"/>
</dbReference>
<reference evidence="3" key="1">
    <citation type="journal article" date="2014" name="Front. Microbiol.">
        <title>High frequency of phylogenetically diverse reductive dehalogenase-homologous genes in deep subseafloor sedimentary metagenomes.</title>
        <authorList>
            <person name="Kawai M."/>
            <person name="Futagami T."/>
            <person name="Toyoda A."/>
            <person name="Takaki Y."/>
            <person name="Nishi S."/>
            <person name="Hori S."/>
            <person name="Arai W."/>
            <person name="Tsubouchi T."/>
            <person name="Morono Y."/>
            <person name="Uchiyama I."/>
            <person name="Ito T."/>
            <person name="Fujiyama A."/>
            <person name="Inagaki F."/>
            <person name="Takami H."/>
        </authorList>
    </citation>
    <scope>NUCLEOTIDE SEQUENCE</scope>
    <source>
        <strain evidence="3">Expedition CK06-06</strain>
    </source>
</reference>
<dbReference type="InterPro" id="IPR032465">
    <property type="entry name" value="ACMSD"/>
</dbReference>
<gene>
    <name evidence="3" type="ORF">S06H3_54435</name>
</gene>
<feature type="domain" description="Amidohydrolase-related" evidence="2">
    <location>
        <begin position="1"/>
        <end position="204"/>
    </location>
</feature>
<dbReference type="PANTHER" id="PTHR21240">
    <property type="entry name" value="2-AMINO-3-CARBOXYLMUCONATE-6-SEMIALDEHYDE DECARBOXYLASE"/>
    <property type="match status" value="1"/>
</dbReference>